<organism evidence="1 2">
    <name type="scientific">Pseudomonas gessardii</name>
    <dbReference type="NCBI Taxonomy" id="78544"/>
    <lineage>
        <taxon>Bacteria</taxon>
        <taxon>Pseudomonadati</taxon>
        <taxon>Pseudomonadota</taxon>
        <taxon>Gammaproteobacteria</taxon>
        <taxon>Pseudomonadales</taxon>
        <taxon>Pseudomonadaceae</taxon>
        <taxon>Pseudomonas</taxon>
    </lineage>
</organism>
<evidence type="ECO:0000313" key="1">
    <source>
        <dbReference type="EMBL" id="NNA94911.1"/>
    </source>
</evidence>
<dbReference type="Proteomes" id="UP000542111">
    <property type="component" value="Unassembled WGS sequence"/>
</dbReference>
<comment type="caution">
    <text evidence="1">The sequence shown here is derived from an EMBL/GenBank/DDBJ whole genome shotgun (WGS) entry which is preliminary data.</text>
</comment>
<dbReference type="EMBL" id="JAAQYP010000008">
    <property type="protein sequence ID" value="NNA94911.1"/>
    <property type="molecule type" value="Genomic_DNA"/>
</dbReference>
<protein>
    <submittedName>
        <fullName evidence="1">Uncharacterized protein</fullName>
    </submittedName>
</protein>
<reference evidence="1 2" key="1">
    <citation type="journal article" date="2020" name="Front. Microbiol.">
        <title>Genetic Organization of the aprX-lipA2 Operon Affects the Proteolytic Potential of Pseudomonas Species in Milk.</title>
        <authorList>
            <person name="Maier C."/>
            <person name="Huptas C."/>
            <person name="von Neubeck M."/>
            <person name="Scherer S."/>
            <person name="Wenning M."/>
            <person name="Lucking G."/>
        </authorList>
    </citation>
    <scope>NUCLEOTIDE SEQUENCE [LARGE SCALE GENOMIC DNA]</scope>
    <source>
        <strain evidence="1 2">G4779</strain>
    </source>
</reference>
<evidence type="ECO:0000313" key="2">
    <source>
        <dbReference type="Proteomes" id="UP000542111"/>
    </source>
</evidence>
<proteinExistence type="predicted"/>
<gene>
    <name evidence="1" type="ORF">HBO33_07005</name>
</gene>
<accession>A0A7Y1MMJ4</accession>
<dbReference type="AlphaFoldDB" id="A0A7Y1MMJ4"/>
<name>A0A7Y1MMJ4_9PSED</name>
<dbReference type="RefSeq" id="WP_169897548.1">
    <property type="nucleotide sequence ID" value="NZ_JAAQYP010000008.1"/>
</dbReference>
<sequence>MDSKGKPNFISSDFDLFNTSVRQQLIELGGIPSCTSMRTEHKNCALLGATGRLAGITLPSTLAALVATN</sequence>